<feature type="transmembrane region" description="Helical" evidence="1">
    <location>
        <begin position="289"/>
        <end position="309"/>
    </location>
</feature>
<evidence type="ECO:0000256" key="1">
    <source>
        <dbReference type="SAM" id="Phobius"/>
    </source>
</evidence>
<name>A0A1E7FRX7_9STRA</name>
<accession>A0A1E7FRX7</accession>
<dbReference type="InParanoid" id="A0A1E7FRX7"/>
<feature type="transmembrane region" description="Helical" evidence="1">
    <location>
        <begin position="257"/>
        <end position="277"/>
    </location>
</feature>
<feature type="transmembrane region" description="Helical" evidence="1">
    <location>
        <begin position="216"/>
        <end position="236"/>
    </location>
</feature>
<dbReference type="OrthoDB" id="46263at2759"/>
<reference evidence="2 3" key="1">
    <citation type="submission" date="2016-09" db="EMBL/GenBank/DDBJ databases">
        <title>Extensive genetic diversity and differential bi-allelic expression allows diatom success in the polar Southern Ocean.</title>
        <authorList>
            <consortium name="DOE Joint Genome Institute"/>
            <person name="Mock T."/>
            <person name="Otillar R.P."/>
            <person name="Strauss J."/>
            <person name="Dupont C."/>
            <person name="Frickenhaus S."/>
            <person name="Maumus F."/>
            <person name="Mcmullan M."/>
            <person name="Sanges R."/>
            <person name="Schmutz J."/>
            <person name="Toseland A."/>
            <person name="Valas R."/>
            <person name="Veluchamy A."/>
            <person name="Ward B.J."/>
            <person name="Allen A."/>
            <person name="Barry K."/>
            <person name="Falciatore A."/>
            <person name="Ferrante M."/>
            <person name="Fortunato A.E."/>
            <person name="Gloeckner G."/>
            <person name="Gruber A."/>
            <person name="Hipkin R."/>
            <person name="Janech M."/>
            <person name="Kroth P."/>
            <person name="Leese F."/>
            <person name="Lindquist E."/>
            <person name="Lyon B.R."/>
            <person name="Martin J."/>
            <person name="Mayer C."/>
            <person name="Parker M."/>
            <person name="Quesneville H."/>
            <person name="Raymond J."/>
            <person name="Uhlig C."/>
            <person name="Valentin K.U."/>
            <person name="Worden A.Z."/>
            <person name="Armbrust E.V."/>
            <person name="Bowler C."/>
            <person name="Green B."/>
            <person name="Moulton V."/>
            <person name="Van Oosterhout C."/>
            <person name="Grigoriev I."/>
        </authorList>
    </citation>
    <scope>NUCLEOTIDE SEQUENCE [LARGE SCALE GENOMIC DNA]</scope>
    <source>
        <strain evidence="2 3">CCMP1102</strain>
    </source>
</reference>
<keyword evidence="1" id="KW-0472">Membrane</keyword>
<keyword evidence="3" id="KW-1185">Reference proteome</keyword>
<sequence>MSSYRYDDIIVRRHTHSRTNNRRITIDNEKDDSDAVNDSKVAITKTKKTTTDAVATTTTDAVATTAAAVTTAADETTTPGEIVEDEIKEPIEYNPRWMGYTLIACCSLLNYICISTIPSERTSRDALVGDDSTTRRNDRLGAWPAVFGVITFLIPALILIQDRSQSQFTFIKQFHYTKVKQGYFEGAILLFMVLWWIIGAAIITKPGGIAYQASNIYYSSWMTLFLCIYTLNLWSGPSDKDILSVNEIVGVSYTLKSWWILFLSSCVVFGCSIHLHIRISYYSDNQPDTLFAITLGLVSMIISLFHILVHYNVFTDNNNNNNTTGGSTSTSTMMSMNIQEGGLFELLCSFFLILIWIIGVAILTADNGIGATMEGSECKTDFSSGETWNSPSYSTTDSNCTIILYYENSQGLVSNYTVPCAELPRDIPGSNLYYGAWICLLSSIDISLKWKAAQALRFASQSQTHVAAQETTTTTGVQQPAGQ</sequence>
<evidence type="ECO:0000313" key="3">
    <source>
        <dbReference type="Proteomes" id="UP000095751"/>
    </source>
</evidence>
<dbReference type="KEGG" id="fcy:FRACYDRAFT_180449"/>
<protein>
    <submittedName>
        <fullName evidence="2">Uncharacterized protein</fullName>
    </submittedName>
</protein>
<feature type="transmembrane region" description="Helical" evidence="1">
    <location>
        <begin position="182"/>
        <end position="204"/>
    </location>
</feature>
<feature type="transmembrane region" description="Helical" evidence="1">
    <location>
        <begin position="343"/>
        <end position="365"/>
    </location>
</feature>
<proteinExistence type="predicted"/>
<organism evidence="2 3">
    <name type="scientific">Fragilariopsis cylindrus CCMP1102</name>
    <dbReference type="NCBI Taxonomy" id="635003"/>
    <lineage>
        <taxon>Eukaryota</taxon>
        <taxon>Sar</taxon>
        <taxon>Stramenopiles</taxon>
        <taxon>Ochrophyta</taxon>
        <taxon>Bacillariophyta</taxon>
        <taxon>Bacillariophyceae</taxon>
        <taxon>Bacillariophycidae</taxon>
        <taxon>Bacillariales</taxon>
        <taxon>Bacillariaceae</taxon>
        <taxon>Fragilariopsis</taxon>
    </lineage>
</organism>
<dbReference type="AlphaFoldDB" id="A0A1E7FRX7"/>
<feature type="transmembrane region" description="Helical" evidence="1">
    <location>
        <begin position="142"/>
        <end position="161"/>
    </location>
</feature>
<keyword evidence="1" id="KW-0812">Transmembrane</keyword>
<evidence type="ECO:0000313" key="2">
    <source>
        <dbReference type="EMBL" id="OEU20855.1"/>
    </source>
</evidence>
<feature type="transmembrane region" description="Helical" evidence="1">
    <location>
        <begin position="97"/>
        <end position="117"/>
    </location>
</feature>
<dbReference type="EMBL" id="KV784354">
    <property type="protein sequence ID" value="OEU20855.1"/>
    <property type="molecule type" value="Genomic_DNA"/>
</dbReference>
<keyword evidence="1" id="KW-1133">Transmembrane helix</keyword>
<gene>
    <name evidence="2" type="ORF">FRACYDRAFT_180449</name>
</gene>
<dbReference type="Proteomes" id="UP000095751">
    <property type="component" value="Unassembled WGS sequence"/>
</dbReference>